<dbReference type="Pfam" id="PF18809">
    <property type="entry name" value="PBECR1"/>
    <property type="match status" value="2"/>
</dbReference>
<dbReference type="eggNOG" id="ENOG5034AD7">
    <property type="taxonomic scope" value="Bacteria"/>
</dbReference>
<organism evidence="3 4">
    <name type="scientific">Campylobacter cuniculorum DSM 23162 = LMG 24588</name>
    <dbReference type="NCBI Taxonomy" id="1121267"/>
    <lineage>
        <taxon>Bacteria</taxon>
        <taxon>Pseudomonadati</taxon>
        <taxon>Campylobacterota</taxon>
        <taxon>Epsilonproteobacteria</taxon>
        <taxon>Campylobacterales</taxon>
        <taxon>Campylobacteraceae</taxon>
        <taxon>Campylobacter</taxon>
    </lineage>
</organism>
<dbReference type="EMBL" id="CP020867">
    <property type="protein sequence ID" value="ARJ57336.1"/>
    <property type="molecule type" value="Genomic_DNA"/>
</dbReference>
<dbReference type="InterPro" id="IPR040824">
    <property type="entry name" value="LPD3"/>
</dbReference>
<dbReference type="KEGG" id="ccun:CCUN_1765"/>
<dbReference type="Pfam" id="PF18798">
    <property type="entry name" value="LPD3"/>
    <property type="match status" value="1"/>
</dbReference>
<evidence type="ECO:0000259" key="2">
    <source>
        <dbReference type="Pfam" id="PF18809"/>
    </source>
</evidence>
<feature type="domain" description="Phage-Barnase-EndoU-ColicinE5/D-RelE-like nuclease" evidence="2">
    <location>
        <begin position="866"/>
        <end position="969"/>
    </location>
</feature>
<evidence type="ECO:0000313" key="4">
    <source>
        <dbReference type="Proteomes" id="UP000192902"/>
    </source>
</evidence>
<evidence type="ECO:0000313" key="3">
    <source>
        <dbReference type="EMBL" id="ARJ57336.1"/>
    </source>
</evidence>
<dbReference type="Proteomes" id="UP000192902">
    <property type="component" value="Chromosome"/>
</dbReference>
<feature type="domain" description="Phage-Barnase-EndoU-ColicinE5/D-RelE-like nuclease" evidence="2">
    <location>
        <begin position="264"/>
        <end position="353"/>
    </location>
</feature>
<accession>A0A1W6BZ20</accession>
<proteinExistence type="predicted"/>
<evidence type="ECO:0000259" key="1">
    <source>
        <dbReference type="Pfam" id="PF18798"/>
    </source>
</evidence>
<protein>
    <submittedName>
        <fullName evidence="3">Crystallin beta/gamma motif-containing protein</fullName>
    </submittedName>
</protein>
<dbReference type="RefSeq" id="WP_085296686.1">
    <property type="nucleotide sequence ID" value="NZ_CP020867.1"/>
</dbReference>
<dbReference type="STRING" id="1121267.CCUN_1765"/>
<reference evidence="3 4" key="1">
    <citation type="submission" date="2017-04" db="EMBL/GenBank/DDBJ databases">
        <title>Complete genome sequence of the Campylobacter cuniculorum type strain LMG24588.</title>
        <authorList>
            <person name="Miller W.G."/>
            <person name="Yee E."/>
            <person name="Revez J."/>
            <person name="Bono J.L."/>
            <person name="Rossi M."/>
        </authorList>
    </citation>
    <scope>NUCLEOTIDE SEQUENCE [LARGE SCALE GENOMIC DNA]</scope>
    <source>
        <strain evidence="3 4">LMG 24588</strain>
    </source>
</reference>
<dbReference type="InterPro" id="IPR041092">
    <property type="entry name" value="PBECR1"/>
</dbReference>
<name>A0A1W6BZ20_9BACT</name>
<gene>
    <name evidence="3" type="ORF">CCUN_1765</name>
</gene>
<sequence length="1423" mass="163864">MINDIVKSEKIQNAEALRGIQQTAKPINDNPSPELAKDTLANQSLKHNETLENAGVKDLKTTSLSYNEAIDKLNHIQPQEIPPKINIDTFLKTFNHFKNKQNFINHFSKKADKEQRLAYLNLIEPTFKQPDLMFKKDNRQTFIKAFKDENNTFFYLVITQDNNEKLITAFKTNRKAFIEKKLKNADPILTFDGRNSKNEKSLQGLQEHYNTKIQEKQEQVLNPLKHNETLENEPFGVNFSAFYHKGKEAINHLLKEKQGQVKGAFYREDLGDISLVWGEAGTGKSDGFGLAKIAKYHPEVLEDLTQLIENLPLKKQTQNRITLEDEHYKAVIRNDFDAKKEKWVLTAFEKKESIIKRRTDPLNTSNNAFERTTSKDTLEDFTIKLNKKQIQEKKEEVIKLLNKAGYTKESFEKVYFDTFKSLKNDPDFVKRASGIIEADIIQSISENYKPKALQYTYDYLNKFYDIMDDLSEKLTGERHHYDFSYKASFMDKPESFAKHINNFLDSQERLYAESGDLALKEPQQQKAFKEYVNNARAFLKDVLNDEAWHQAVKEDEALSEFIDQSKILGSAEREYLQSLMPNFDHRAFYNSLFEQSKHGTQEQANKTQEASINTKQESLNAKTQEGLKQDVQESPQETQNEMLYLNTDSPKGIKALREDLKAHLQPLLNKEIINKETNMHGVITQREMNKISSNKAVEKSLKNGFSTDEHFKASAEIKNLFENATLTETHADNKHRMNILAVHRFKSDLKINDKEATAKITLFEKKQGKNKIYTLELESLEKPTPLSIKADNAEMAVKTQSVDAPLKTPTSIVKTDSANLTQKPLKDSKEPLENEPFGVNFSAFYHKGKEAINHLLKEKQGQVKGAFYREDLNALSGNGNIDVVFGDSHFGLKHILEKHRGEFNAFKGESEEAKLINALSEIVEKGKIIKQNEARYRIEYDNYVAGLSADFKGNKTNHFILTTFKNKKGKQADTFTEQPFTIASDNVAKNPIESLPNTGLKELKPIRQQHAETRKRKLQNEALKNLKTYLKGTFFDDLEKKKITQDYNKNRLNLWNCEVYERYLEQMLTRDLGSGGHLAEFFIEESIEHLKSGKLNRDDLLREYFIVKEFEILRDTPDQEANKAVKSFIESEIKRAKEYREILKKHDPTLYSNPHLGSGLAGGSLAGLERDEEGNVSFNPQKFLLGFLGGGLGSLTLSKGFKVLKDNPQFKEAVKKELADTLAKGYDEAVQKYPFLETFNLKNHIIQNEKGRLAQANHILKQMQRREAKAQHTLKTIENYTQTQDFKALSKDKQEAILSLKTIEPSVMPEEITKEDFLKLENIMNKENFLIHLQTRSDTNRPEFLHLVEPTLKDYDFLLHRINSKGQETQEFIKSFQGKNGELFYIVITPRNENDFLLTAIPTTHVRALIKHISTARNIKKRN</sequence>
<feature type="domain" description="Large polyvalent protein-associated" evidence="1">
    <location>
        <begin position="652"/>
        <end position="773"/>
    </location>
</feature>